<feature type="chain" id="PRO_5042584702" description="folate gamma-glutamyl hydrolase" evidence="8">
    <location>
        <begin position="25"/>
        <end position="341"/>
    </location>
</feature>
<dbReference type="InterPro" id="IPR029062">
    <property type="entry name" value="Class_I_gatase-like"/>
</dbReference>
<dbReference type="PANTHER" id="PTHR11315">
    <property type="entry name" value="PROTEASE FAMILY C26 GAMMA-GLUTAMYL HYDROLASE"/>
    <property type="match status" value="1"/>
</dbReference>
<feature type="active site" description="Proton donor" evidence="6">
    <location>
        <position position="249"/>
    </location>
</feature>
<accession>A0AAJ7SWB6</accession>
<dbReference type="InterPro" id="IPR011697">
    <property type="entry name" value="Peptidase_C26"/>
</dbReference>
<dbReference type="GO" id="GO:0034722">
    <property type="term" value="F:gamma-glutamyl-peptidase activity"/>
    <property type="evidence" value="ECO:0007669"/>
    <property type="project" value="UniProtKB-UniRule"/>
</dbReference>
<gene>
    <name evidence="10" type="primary">LOC116940755</name>
</gene>
<feature type="signal peptide" evidence="8">
    <location>
        <begin position="1"/>
        <end position="24"/>
    </location>
</feature>
<dbReference type="KEGG" id="pmrn:116940755"/>
<evidence type="ECO:0000256" key="3">
    <source>
        <dbReference type="ARBA" id="ARBA00022525"/>
    </source>
</evidence>
<name>A0AAJ7SWB6_PETMA</name>
<organism evidence="9 10">
    <name type="scientific">Petromyzon marinus</name>
    <name type="common">Sea lamprey</name>
    <dbReference type="NCBI Taxonomy" id="7757"/>
    <lineage>
        <taxon>Eukaryota</taxon>
        <taxon>Metazoa</taxon>
        <taxon>Chordata</taxon>
        <taxon>Craniata</taxon>
        <taxon>Vertebrata</taxon>
        <taxon>Cyclostomata</taxon>
        <taxon>Hyperoartia</taxon>
        <taxon>Petromyzontiformes</taxon>
        <taxon>Petromyzontidae</taxon>
        <taxon>Petromyzon</taxon>
    </lineage>
</organism>
<dbReference type="FunFam" id="3.40.50.880:FF:000024">
    <property type="entry name" value="Folate gamma-glutamyl hydrolase"/>
    <property type="match status" value="1"/>
</dbReference>
<dbReference type="PROSITE" id="PS51275">
    <property type="entry name" value="PEPTIDASE_C26_GGH"/>
    <property type="match status" value="1"/>
</dbReference>
<dbReference type="PANTHER" id="PTHR11315:SF20">
    <property type="entry name" value="GAMMA-GLUTAMYL HYDROLASE"/>
    <property type="match status" value="1"/>
</dbReference>
<feature type="active site" evidence="7">
    <location>
        <position position="249"/>
    </location>
</feature>
<dbReference type="GO" id="GO:0005773">
    <property type="term" value="C:vacuole"/>
    <property type="evidence" value="ECO:0007669"/>
    <property type="project" value="TreeGrafter"/>
</dbReference>
<evidence type="ECO:0000256" key="2">
    <source>
        <dbReference type="ARBA" id="ARBA00011083"/>
    </source>
</evidence>
<evidence type="ECO:0000313" key="9">
    <source>
        <dbReference type="Proteomes" id="UP001318040"/>
    </source>
</evidence>
<protein>
    <recommendedName>
        <fullName evidence="7">folate gamma-glutamyl hydrolase</fullName>
        <ecNumber evidence="7">3.4.19.9</ecNumber>
    </recommendedName>
</protein>
<dbReference type="GO" id="GO:0046900">
    <property type="term" value="P:tetrahydrofolylpolyglutamate metabolic process"/>
    <property type="evidence" value="ECO:0007669"/>
    <property type="project" value="TreeGrafter"/>
</dbReference>
<comment type="subcellular location">
    <subcellularLocation>
        <location evidence="1">Secreted</location>
        <location evidence="1">Extracellular space</location>
    </subcellularLocation>
</comment>
<comment type="catalytic activity">
    <reaction evidence="7">
        <text>(6S)-5,6,7,8-tetrahydrofolyl-(gamma-L-Glu)(n) + (n-1) H2O = (6S)-5,6,7,8-tetrahydrofolate + (n-1) L-glutamate</text>
        <dbReference type="Rhea" id="RHEA:56784"/>
        <dbReference type="Rhea" id="RHEA-COMP:14738"/>
        <dbReference type="ChEBI" id="CHEBI:15377"/>
        <dbReference type="ChEBI" id="CHEBI:29985"/>
        <dbReference type="ChEBI" id="CHEBI:57453"/>
        <dbReference type="ChEBI" id="CHEBI:141005"/>
        <dbReference type="EC" id="3.4.19.9"/>
    </reaction>
</comment>
<dbReference type="PROSITE" id="PS51273">
    <property type="entry name" value="GATASE_TYPE_1"/>
    <property type="match status" value="1"/>
</dbReference>
<keyword evidence="4 8" id="KW-0732">Signal</keyword>
<sequence>MAAFKASRFVRLFALSLSCSLALAQKVIAACTQQKNHRPIIGALCQETVTGLSALSPSYIAASCVKFLESGGSRVVPIRVGLSKSEYTDVFYSINGLFFPGGDVDLVTSAYAKAAKILFDLVMQANECGNYFPVWGECLGMHELAYLVAGENLLTLTCTQDVALPLNFTKESKQSKLFRNFPKGVLDTLASESTTGNMHNWSLSLKNFSANEKLRNFYRVLTTNTDSSGVEFISTMEAYHYPVYALQWHPEMNPYEWANRRALVHSDGAIRAAFHMAAFLVSEAAKSAHRFSSQEEEERHLIYGHSPVYTAQLDLFQQAYFFDREITGRSREDCAPEPTEL</sequence>
<dbReference type="Gene3D" id="3.40.50.880">
    <property type="match status" value="1"/>
</dbReference>
<feature type="active site" description="Nucleophile" evidence="6 7">
    <location>
        <position position="138"/>
    </location>
</feature>
<comment type="similarity">
    <text evidence="2">Belongs to the peptidase C26 family.</text>
</comment>
<evidence type="ECO:0000256" key="5">
    <source>
        <dbReference type="ARBA" id="ARBA00022801"/>
    </source>
</evidence>
<evidence type="ECO:0000256" key="8">
    <source>
        <dbReference type="SAM" id="SignalP"/>
    </source>
</evidence>
<keyword evidence="3" id="KW-0964">Secreted</keyword>
<dbReference type="RefSeq" id="XP_032806831.1">
    <property type="nucleotide sequence ID" value="XM_032950940.1"/>
</dbReference>
<dbReference type="InterPro" id="IPR015527">
    <property type="entry name" value="Pept_C26_g-glut_hydrolase"/>
</dbReference>
<evidence type="ECO:0000256" key="7">
    <source>
        <dbReference type="PROSITE-ProRule" id="PRU00607"/>
    </source>
</evidence>
<dbReference type="GeneID" id="116940755"/>
<evidence type="ECO:0000256" key="4">
    <source>
        <dbReference type="ARBA" id="ARBA00022729"/>
    </source>
</evidence>
<dbReference type="Pfam" id="PF07722">
    <property type="entry name" value="Peptidase_C26"/>
    <property type="match status" value="1"/>
</dbReference>
<evidence type="ECO:0000256" key="6">
    <source>
        <dbReference type="PIRSR" id="PIRSR615527-1"/>
    </source>
</evidence>
<dbReference type="SUPFAM" id="SSF52317">
    <property type="entry name" value="Class I glutamine amidotransferase-like"/>
    <property type="match status" value="1"/>
</dbReference>
<keyword evidence="5 7" id="KW-0378">Hydrolase</keyword>
<proteinExistence type="inferred from homology"/>
<evidence type="ECO:0000313" key="10">
    <source>
        <dbReference type="RefSeq" id="XP_032806831.1"/>
    </source>
</evidence>
<dbReference type="EC" id="3.4.19.9" evidence="7"/>
<reference evidence="10" key="1">
    <citation type="submission" date="2025-08" db="UniProtKB">
        <authorList>
            <consortium name="RefSeq"/>
        </authorList>
    </citation>
    <scope>IDENTIFICATION</scope>
    <source>
        <tissue evidence="10">Sperm</tissue>
    </source>
</reference>
<dbReference type="AlphaFoldDB" id="A0AAJ7SWB6"/>
<evidence type="ECO:0000256" key="1">
    <source>
        <dbReference type="ARBA" id="ARBA00004239"/>
    </source>
</evidence>
<dbReference type="GO" id="GO:0005576">
    <property type="term" value="C:extracellular region"/>
    <property type="evidence" value="ECO:0007669"/>
    <property type="project" value="UniProtKB-SubCell"/>
</dbReference>
<dbReference type="Proteomes" id="UP001318040">
    <property type="component" value="Chromosome 9"/>
</dbReference>
<keyword evidence="9" id="KW-1185">Reference proteome</keyword>